<dbReference type="EMBL" id="BFXY01000078">
    <property type="protein sequence ID" value="GDH44608.1"/>
    <property type="molecule type" value="Genomic_DNA"/>
</dbReference>
<reference evidence="3 9" key="4">
    <citation type="submission" date="2020-02" db="EMBL/GenBank/DDBJ databases">
        <authorList>
            <person name="Subbiah M."/>
            <person name="Call D."/>
        </authorList>
    </citation>
    <scope>NUCLEOTIDE SEQUENCE [LARGE SCALE GENOMIC DNA]</scope>
    <source>
        <strain evidence="3 9">8375wC2</strain>
    </source>
</reference>
<evidence type="ECO:0000313" key="6">
    <source>
        <dbReference type="Proteomes" id="UP000186595"/>
    </source>
</evidence>
<name>A0A085P3K5_ECOLX</name>
<accession>A0A085P3K5</accession>
<reference evidence="5 7" key="3">
    <citation type="submission" date="2018-05" db="EMBL/GenBank/DDBJ databases">
        <title>Genomic sequencing of EHEC O26 New European Clone.</title>
        <authorList>
            <person name="Karnisova L."/>
            <person name="Nunvar J."/>
            <person name="Marejkova M."/>
            <person name="Mellmann A."/>
            <person name="Drevinek P."/>
            <person name="Blahova K."/>
            <person name="Bielaszewska M."/>
        </authorList>
    </citation>
    <scope>NUCLEOTIDE SEQUENCE [LARGE SCALE GENOMIC DNA]</scope>
    <source>
        <strain evidence="5 7">14-391</strain>
    </source>
</reference>
<evidence type="ECO:0000313" key="4">
    <source>
        <dbReference type="EMBL" id="OKB76184.1"/>
    </source>
</evidence>
<dbReference type="Proteomes" id="UP000248865">
    <property type="component" value="Unassembled WGS sequence"/>
</dbReference>
<organism evidence="2 8">
    <name type="scientific">Escherichia coli</name>
    <dbReference type="NCBI Taxonomy" id="562"/>
    <lineage>
        <taxon>Bacteria</taxon>
        <taxon>Pseudomonadati</taxon>
        <taxon>Pseudomonadota</taxon>
        <taxon>Gammaproteobacteria</taxon>
        <taxon>Enterobacterales</taxon>
        <taxon>Enterobacteriaceae</taxon>
        <taxon>Escherichia</taxon>
    </lineage>
</organism>
<evidence type="ECO:0000313" key="3">
    <source>
        <dbReference type="EMBL" id="NEM88828.1"/>
    </source>
</evidence>
<dbReference type="Proteomes" id="UP000469708">
    <property type="component" value="Unassembled WGS sequence"/>
</dbReference>
<dbReference type="EMBL" id="MPGR01000001">
    <property type="protein sequence ID" value="OKB76184.1"/>
    <property type="molecule type" value="Genomic_DNA"/>
</dbReference>
<dbReference type="OMA" id="GINMINA"/>
<reference evidence="2 8" key="2">
    <citation type="submission" date="2018-04" db="EMBL/GenBank/DDBJ databases">
        <title>Large scale genomics of bovine and human commensal E. coli to reveal the emerging process of EHEC.</title>
        <authorList>
            <person name="Arimizu Y."/>
            <person name="Ogura Y."/>
        </authorList>
    </citation>
    <scope>NUCLEOTIDE SEQUENCE [LARGE SCALE GENOMIC DNA]</scope>
    <source>
        <strain evidence="2 8">KK-P061</strain>
    </source>
</reference>
<comment type="caution">
    <text evidence="2">The sequence shown here is derived from an EMBL/GenBank/DDBJ whole genome shotgun (WGS) entry which is preliminary data.</text>
</comment>
<dbReference type="AlphaFoldDB" id="A0A085P3K5"/>
<proteinExistence type="predicted"/>
<evidence type="ECO:0000256" key="1">
    <source>
        <dbReference type="SAM" id="MobiDB-lite"/>
    </source>
</evidence>
<evidence type="ECO:0000313" key="9">
    <source>
        <dbReference type="Proteomes" id="UP000469708"/>
    </source>
</evidence>
<dbReference type="Proteomes" id="UP000303027">
    <property type="component" value="Unassembled WGS sequence"/>
</dbReference>
<feature type="region of interest" description="Disordered" evidence="1">
    <location>
        <begin position="150"/>
        <end position="195"/>
    </location>
</feature>
<evidence type="ECO:0000313" key="8">
    <source>
        <dbReference type="Proteomes" id="UP000303027"/>
    </source>
</evidence>
<dbReference type="RefSeq" id="WP_000344637.1">
    <property type="nucleotide sequence ID" value="NZ_AP022815.1"/>
</dbReference>
<reference evidence="4 6" key="1">
    <citation type="submission" date="2016-11" db="EMBL/GenBank/DDBJ databases">
        <title>Draft genome sequences of five Shigatoxin-producing Escherichia coli isolates harboring the new recently described Subtilase cytotoxin allelic variant subAB2-3.</title>
        <authorList>
            <person name="Tasara T."/>
            <person name="Fierz L."/>
            <person name="Klumpp J."/>
            <person name="Schmidt H."/>
            <person name="Stephan R."/>
        </authorList>
    </citation>
    <scope>NUCLEOTIDE SEQUENCE [LARGE SCALE GENOMIC DNA]</scope>
    <source>
        <strain evidence="4 6">453</strain>
    </source>
</reference>
<evidence type="ECO:0000313" key="7">
    <source>
        <dbReference type="Proteomes" id="UP000248865"/>
    </source>
</evidence>
<evidence type="ECO:0000313" key="5">
    <source>
        <dbReference type="EMBL" id="PZZ62632.1"/>
    </source>
</evidence>
<dbReference type="EMBL" id="QFSS01000301">
    <property type="protein sequence ID" value="PZZ62632.1"/>
    <property type="molecule type" value="Genomic_DNA"/>
</dbReference>
<dbReference type="EMBL" id="JAAGYI010000160">
    <property type="protein sequence ID" value="NEM88828.1"/>
    <property type="molecule type" value="Genomic_DNA"/>
</dbReference>
<sequence>MDEVIFTYNEESALTAGQGSFITETGAHIINITEAELKQSEKGARFIEFSGESDDGRKIQYLSVCVQKNDGTENKFGASIIHAMMGCTGIGQLTQHMVSVSKYVAPEFHGKKIGLVLQKVLTTNRKTGADGYQMEIRIPFIAETGQTLKEKAEGKKPETVANMVSTLKDKDNRSKNVNPNHTDDPGYWQYGSDSF</sequence>
<evidence type="ECO:0000313" key="2">
    <source>
        <dbReference type="EMBL" id="GDH44608.1"/>
    </source>
</evidence>
<dbReference type="Proteomes" id="UP000186595">
    <property type="component" value="Unassembled WGS sequence"/>
</dbReference>
<protein>
    <submittedName>
        <fullName evidence="3">DUF669 domain-containing protein</fullName>
    </submittedName>
</protein>
<gene>
    <name evidence="4" type="ORF">BMT50_27060</name>
    <name evidence="2" type="ORF">BvCmsKKP061_02579</name>
    <name evidence="5" type="ORF">DIV22_22655</name>
    <name evidence="3" type="ORF">G3V95_25905</name>
</gene>